<evidence type="ECO:0000259" key="1">
    <source>
        <dbReference type="Pfam" id="PF07589"/>
    </source>
</evidence>
<feature type="domain" description="Ice-binding protein C-terminal" evidence="1">
    <location>
        <begin position="141"/>
        <end position="162"/>
    </location>
</feature>
<evidence type="ECO:0000313" key="3">
    <source>
        <dbReference type="Proteomes" id="UP000483432"/>
    </source>
</evidence>
<dbReference type="InterPro" id="IPR013424">
    <property type="entry name" value="Ice-binding_C"/>
</dbReference>
<comment type="caution">
    <text evidence="2">The sequence shown here is derived from an EMBL/GenBank/DDBJ whole genome shotgun (WGS) entry which is preliminary data.</text>
</comment>
<sequence>MAPIEFGNINANYPDLFTPFSAQKRFTALGSPITDVRFYIPGTANAALINGFGVVFSDVDASNTTGIELFDALDQSLGLFYAPSAGGNQTLSFLGVRFSEGSVVSHVRITSGDQILAANNVNFDLVVMDDFIYGEPVLAHVPEPSTSMLMLLGIAVAGACRRSRLAASR</sequence>
<gene>
    <name evidence="2" type="ORF">GZ085_02260</name>
</gene>
<protein>
    <submittedName>
        <fullName evidence="2">PEP-CTERM sorting domain-containing protein</fullName>
    </submittedName>
</protein>
<reference evidence="2 3" key="1">
    <citation type="submission" date="2019-09" db="EMBL/GenBank/DDBJ databases">
        <title>H2 Metabolism Revealed by Metagenomic Analysis in Subglacial Sediment of East Antarctica.</title>
        <authorList>
            <person name="Yang Z."/>
            <person name="Zhang Y."/>
            <person name="Lv Y."/>
            <person name="Yan W."/>
            <person name="Xiao X."/>
            <person name="Sun B."/>
            <person name="Ma H."/>
        </authorList>
    </citation>
    <scope>NUCLEOTIDE SEQUENCE [LARGE SCALE GENOMIC DNA]</scope>
    <source>
        <strain evidence="2">Bin2_2</strain>
    </source>
</reference>
<dbReference type="Pfam" id="PF07589">
    <property type="entry name" value="PEP-CTERM"/>
    <property type="match status" value="1"/>
</dbReference>
<organism evidence="2 3">
    <name type="scientific">Sulfuriferula multivorans</name>
    <dbReference type="NCBI Taxonomy" id="1559896"/>
    <lineage>
        <taxon>Bacteria</taxon>
        <taxon>Pseudomonadati</taxon>
        <taxon>Pseudomonadota</taxon>
        <taxon>Betaproteobacteria</taxon>
        <taxon>Nitrosomonadales</taxon>
        <taxon>Sulfuricellaceae</taxon>
        <taxon>Sulfuriferula</taxon>
    </lineage>
</organism>
<dbReference type="NCBIfam" id="TIGR02595">
    <property type="entry name" value="PEP_CTERM"/>
    <property type="match status" value="1"/>
</dbReference>
<dbReference type="Proteomes" id="UP000483432">
    <property type="component" value="Unassembled WGS sequence"/>
</dbReference>
<dbReference type="AlphaFoldDB" id="A0A7C9K0H6"/>
<name>A0A7C9K0H6_9PROT</name>
<dbReference type="EMBL" id="JAAFGW010000018">
    <property type="protein sequence ID" value="NDP47211.1"/>
    <property type="molecule type" value="Genomic_DNA"/>
</dbReference>
<proteinExistence type="predicted"/>
<evidence type="ECO:0000313" key="2">
    <source>
        <dbReference type="EMBL" id="NDP47211.1"/>
    </source>
</evidence>
<accession>A0A7C9K0H6</accession>